<dbReference type="InterPro" id="IPR036312">
    <property type="entry name" value="Bifun_inhib/LTP/seed_sf"/>
</dbReference>
<proteinExistence type="predicted"/>
<dbReference type="InterPro" id="IPR016140">
    <property type="entry name" value="Bifunc_inhib/LTP/seed_store"/>
</dbReference>
<dbReference type="InterPro" id="IPR027923">
    <property type="entry name" value="Hydrophob_seed_dom"/>
</dbReference>
<name>A0AAU9PLS1_9ASTR</name>
<reference evidence="2 3" key="1">
    <citation type="submission" date="2022-01" db="EMBL/GenBank/DDBJ databases">
        <authorList>
            <person name="Xiong W."/>
            <person name="Schranz E."/>
        </authorList>
    </citation>
    <scope>NUCLEOTIDE SEQUENCE [LARGE SCALE GENOMIC DNA]</scope>
</reference>
<sequence length="149" mass="15656">MKPHLTSLLPSKSNSGQQLEPMAFNKSSTLFLTINILFFAATQACFTCHTPSVPLPEKPIAPKGNCPRDALKLGVCAKLLNDSIGTVIGNPPDHPCCSALGGLLDLEVAACLCTALKANVLGININIPISLSLLVNTCGKELPKDFICA</sequence>
<comment type="caution">
    <text evidence="2">The sequence shown here is derived from an EMBL/GenBank/DDBJ whole genome shotgun (WGS) entry which is preliminary data.</text>
</comment>
<dbReference type="CDD" id="cd01958">
    <property type="entry name" value="HPS_like"/>
    <property type="match status" value="1"/>
</dbReference>
<accession>A0AAU9PLS1</accession>
<dbReference type="PANTHER" id="PTHR31731">
    <property type="match status" value="1"/>
</dbReference>
<dbReference type="SUPFAM" id="SSF47699">
    <property type="entry name" value="Bifunctional inhibitor/lipid-transfer protein/seed storage 2S albumin"/>
    <property type="match status" value="1"/>
</dbReference>
<feature type="domain" description="Bifunctional inhibitor/plant lipid transfer protein/seed storage helical" evidence="1">
    <location>
        <begin position="66"/>
        <end position="148"/>
    </location>
</feature>
<protein>
    <recommendedName>
        <fullName evidence="1">Bifunctional inhibitor/plant lipid transfer protein/seed storage helical domain-containing protein</fullName>
    </recommendedName>
</protein>
<dbReference type="InterPro" id="IPR051636">
    <property type="entry name" value="Plant_LTP/defense-related"/>
</dbReference>
<evidence type="ECO:0000313" key="2">
    <source>
        <dbReference type="EMBL" id="CAH1451327.1"/>
    </source>
</evidence>
<dbReference type="EMBL" id="CAKMRJ010005745">
    <property type="protein sequence ID" value="CAH1451327.1"/>
    <property type="molecule type" value="Genomic_DNA"/>
</dbReference>
<evidence type="ECO:0000259" key="1">
    <source>
        <dbReference type="SMART" id="SM00499"/>
    </source>
</evidence>
<dbReference type="Pfam" id="PF14547">
    <property type="entry name" value="Hydrophob_seed"/>
    <property type="match status" value="1"/>
</dbReference>
<keyword evidence="3" id="KW-1185">Reference proteome</keyword>
<dbReference type="Gene3D" id="1.10.110.10">
    <property type="entry name" value="Plant lipid-transfer and hydrophobic proteins"/>
    <property type="match status" value="1"/>
</dbReference>
<dbReference type="AlphaFoldDB" id="A0AAU9PLS1"/>
<gene>
    <name evidence="2" type="ORF">LVIROSA_LOCUS36690</name>
</gene>
<dbReference type="Proteomes" id="UP001157418">
    <property type="component" value="Unassembled WGS sequence"/>
</dbReference>
<organism evidence="2 3">
    <name type="scientific">Lactuca virosa</name>
    <dbReference type="NCBI Taxonomy" id="75947"/>
    <lineage>
        <taxon>Eukaryota</taxon>
        <taxon>Viridiplantae</taxon>
        <taxon>Streptophyta</taxon>
        <taxon>Embryophyta</taxon>
        <taxon>Tracheophyta</taxon>
        <taxon>Spermatophyta</taxon>
        <taxon>Magnoliopsida</taxon>
        <taxon>eudicotyledons</taxon>
        <taxon>Gunneridae</taxon>
        <taxon>Pentapetalae</taxon>
        <taxon>asterids</taxon>
        <taxon>campanulids</taxon>
        <taxon>Asterales</taxon>
        <taxon>Asteraceae</taxon>
        <taxon>Cichorioideae</taxon>
        <taxon>Cichorieae</taxon>
        <taxon>Lactucinae</taxon>
        <taxon>Lactuca</taxon>
    </lineage>
</organism>
<dbReference type="SMART" id="SM00499">
    <property type="entry name" value="AAI"/>
    <property type="match status" value="1"/>
</dbReference>
<evidence type="ECO:0000313" key="3">
    <source>
        <dbReference type="Proteomes" id="UP001157418"/>
    </source>
</evidence>